<sequence length="82" mass="8996">MVSFSVRQPLLLRGAIALAIIGVVRIAIALGLIPPQWDLDEARVEQVIDMVIVGWAWLSARAKVTPVADPRTDDGRPLMPLR</sequence>
<evidence type="ECO:0000313" key="2">
    <source>
        <dbReference type="EMBL" id="RJL21122.1"/>
    </source>
</evidence>
<proteinExistence type="predicted"/>
<accession>A0A3A4A1H7</accession>
<dbReference type="Proteomes" id="UP000265768">
    <property type="component" value="Unassembled WGS sequence"/>
</dbReference>
<keyword evidence="1" id="KW-0812">Transmembrane</keyword>
<feature type="transmembrane region" description="Helical" evidence="1">
    <location>
        <begin position="12"/>
        <end position="33"/>
    </location>
</feature>
<dbReference type="RefSeq" id="WP_119931583.1">
    <property type="nucleotide sequence ID" value="NZ_QZEY01000027.1"/>
</dbReference>
<keyword evidence="1" id="KW-0472">Membrane</keyword>
<dbReference type="EMBL" id="QZEY01000027">
    <property type="protein sequence ID" value="RJL21122.1"/>
    <property type="molecule type" value="Genomic_DNA"/>
</dbReference>
<gene>
    <name evidence="2" type="ORF">D5H75_38600</name>
</gene>
<evidence type="ECO:0000313" key="3">
    <source>
        <dbReference type="Proteomes" id="UP000265768"/>
    </source>
</evidence>
<keyword evidence="3" id="KW-1185">Reference proteome</keyword>
<reference evidence="2 3" key="1">
    <citation type="submission" date="2018-09" db="EMBL/GenBank/DDBJ databases">
        <title>YIM 75507 draft genome.</title>
        <authorList>
            <person name="Tang S."/>
            <person name="Feng Y."/>
        </authorList>
    </citation>
    <scope>NUCLEOTIDE SEQUENCE [LARGE SCALE GENOMIC DNA]</scope>
    <source>
        <strain evidence="2 3">YIM 75507</strain>
    </source>
</reference>
<dbReference type="AlphaFoldDB" id="A0A3A4A1H7"/>
<name>A0A3A4A1H7_9ACTN</name>
<organism evidence="2 3">
    <name type="scientific">Bailinhaonella thermotolerans</name>
    <dbReference type="NCBI Taxonomy" id="1070861"/>
    <lineage>
        <taxon>Bacteria</taxon>
        <taxon>Bacillati</taxon>
        <taxon>Actinomycetota</taxon>
        <taxon>Actinomycetes</taxon>
        <taxon>Streptosporangiales</taxon>
        <taxon>Streptosporangiaceae</taxon>
        <taxon>Bailinhaonella</taxon>
    </lineage>
</organism>
<evidence type="ECO:0000256" key="1">
    <source>
        <dbReference type="SAM" id="Phobius"/>
    </source>
</evidence>
<protein>
    <submittedName>
        <fullName evidence="2">Uncharacterized protein</fullName>
    </submittedName>
</protein>
<dbReference type="OrthoDB" id="3542729at2"/>
<keyword evidence="1" id="KW-1133">Transmembrane helix</keyword>
<comment type="caution">
    <text evidence="2">The sequence shown here is derived from an EMBL/GenBank/DDBJ whole genome shotgun (WGS) entry which is preliminary data.</text>
</comment>